<organism evidence="2 3">
    <name type="scientific">Stereocaulon virgatum</name>
    <dbReference type="NCBI Taxonomy" id="373712"/>
    <lineage>
        <taxon>Eukaryota</taxon>
        <taxon>Fungi</taxon>
        <taxon>Dikarya</taxon>
        <taxon>Ascomycota</taxon>
        <taxon>Pezizomycotina</taxon>
        <taxon>Lecanoromycetes</taxon>
        <taxon>OSLEUM clade</taxon>
        <taxon>Lecanoromycetidae</taxon>
        <taxon>Lecanorales</taxon>
        <taxon>Lecanorineae</taxon>
        <taxon>Stereocaulaceae</taxon>
        <taxon>Stereocaulon</taxon>
    </lineage>
</organism>
<evidence type="ECO:0000256" key="1">
    <source>
        <dbReference type="SAM" id="SignalP"/>
    </source>
</evidence>
<feature type="chain" id="PRO_5045241715" description="Secreted protein" evidence="1">
    <location>
        <begin position="27"/>
        <end position="128"/>
    </location>
</feature>
<evidence type="ECO:0008006" key="4">
    <source>
        <dbReference type="Google" id="ProtNLM"/>
    </source>
</evidence>
<protein>
    <recommendedName>
        <fullName evidence="4">Secreted protein</fullName>
    </recommendedName>
</protein>
<evidence type="ECO:0000313" key="3">
    <source>
        <dbReference type="Proteomes" id="UP001590950"/>
    </source>
</evidence>
<dbReference type="EMBL" id="JBEFKJ010000001">
    <property type="protein sequence ID" value="KAL2048597.1"/>
    <property type="molecule type" value="Genomic_DNA"/>
</dbReference>
<comment type="caution">
    <text evidence="2">The sequence shown here is derived from an EMBL/GenBank/DDBJ whole genome shotgun (WGS) entry which is preliminary data.</text>
</comment>
<keyword evidence="3" id="KW-1185">Reference proteome</keyword>
<dbReference type="Proteomes" id="UP001590950">
    <property type="component" value="Unassembled WGS sequence"/>
</dbReference>
<keyword evidence="1" id="KW-0732">Signal</keyword>
<gene>
    <name evidence="2" type="ORF">N7G274_000509</name>
</gene>
<proteinExistence type="predicted"/>
<evidence type="ECO:0000313" key="2">
    <source>
        <dbReference type="EMBL" id="KAL2048597.1"/>
    </source>
</evidence>
<feature type="signal peptide" evidence="1">
    <location>
        <begin position="1"/>
        <end position="26"/>
    </location>
</feature>
<name>A0ABR4ASC3_9LECA</name>
<accession>A0ABR4ASC3</accession>
<sequence>MSRMATAVLFMLFCCVTSSLIGSSLGLFRFLSSCSIYCSRSGSSQIGASTDGNALSIGFCEGHGDGTTDSYEGAADEDALALEVGVGGVHGWVLFVVCNRCEFITLRKMSPLRDQDWVMGCYGVWYIR</sequence>
<reference evidence="2 3" key="1">
    <citation type="submission" date="2024-09" db="EMBL/GenBank/DDBJ databases">
        <title>Rethinking Asexuality: The Enigmatic Case of Functional Sexual Genes in Lepraria (Stereocaulaceae).</title>
        <authorList>
            <person name="Doellman M."/>
            <person name="Sun Y."/>
            <person name="Barcenas-Pena A."/>
            <person name="Lumbsch H.T."/>
            <person name="Grewe F."/>
        </authorList>
    </citation>
    <scope>NUCLEOTIDE SEQUENCE [LARGE SCALE GENOMIC DNA]</scope>
    <source>
        <strain evidence="2 3">Mercado 3170</strain>
    </source>
</reference>